<keyword evidence="1" id="KW-0969">Cilium</keyword>
<dbReference type="OrthoDB" id="9810419at2"/>
<keyword evidence="2" id="KW-1185">Reference proteome</keyword>
<keyword evidence="1" id="KW-0966">Cell projection</keyword>
<dbReference type="GO" id="GO:0009306">
    <property type="term" value="P:protein secretion"/>
    <property type="evidence" value="ECO:0007669"/>
    <property type="project" value="InterPro"/>
</dbReference>
<proteinExistence type="predicted"/>
<dbReference type="InterPro" id="IPR029025">
    <property type="entry name" value="T3SS_substrate_exporter_C"/>
</dbReference>
<organism evidence="1 2">
    <name type="scientific">Lutispora thermophila DSM 19022</name>
    <dbReference type="NCBI Taxonomy" id="1122184"/>
    <lineage>
        <taxon>Bacteria</taxon>
        <taxon>Bacillati</taxon>
        <taxon>Bacillota</taxon>
        <taxon>Clostridia</taxon>
        <taxon>Lutisporales</taxon>
        <taxon>Lutisporaceae</taxon>
        <taxon>Lutispora</taxon>
    </lineage>
</organism>
<dbReference type="Proteomes" id="UP000184442">
    <property type="component" value="Unassembled WGS sequence"/>
</dbReference>
<dbReference type="PANTHER" id="PTHR30531:SF12">
    <property type="entry name" value="FLAGELLAR BIOSYNTHETIC PROTEIN FLHB"/>
    <property type="match status" value="1"/>
</dbReference>
<name>A0A1M6G5U0_9FIRM</name>
<dbReference type="Pfam" id="PF01312">
    <property type="entry name" value="Bac_export_2"/>
    <property type="match status" value="1"/>
</dbReference>
<accession>A0A1M6G5U0</accession>
<dbReference type="Gene3D" id="3.40.1690.10">
    <property type="entry name" value="secretion proteins EscU"/>
    <property type="match status" value="1"/>
</dbReference>
<keyword evidence="1" id="KW-0282">Flagellum</keyword>
<protein>
    <submittedName>
        <fullName evidence="1">Flagellar biosynthesis protein</fullName>
    </submittedName>
</protein>
<dbReference type="GO" id="GO:0005886">
    <property type="term" value="C:plasma membrane"/>
    <property type="evidence" value="ECO:0007669"/>
    <property type="project" value="TreeGrafter"/>
</dbReference>
<dbReference type="AlphaFoldDB" id="A0A1M6G5U0"/>
<gene>
    <name evidence="1" type="ORF">SAMN02745176_02245</name>
</gene>
<dbReference type="InterPro" id="IPR006135">
    <property type="entry name" value="T3SS_substrate_exporter"/>
</dbReference>
<reference evidence="1 2" key="1">
    <citation type="submission" date="2016-11" db="EMBL/GenBank/DDBJ databases">
        <authorList>
            <person name="Jaros S."/>
            <person name="Januszkiewicz K."/>
            <person name="Wedrychowicz H."/>
        </authorList>
    </citation>
    <scope>NUCLEOTIDE SEQUENCE [LARGE SCALE GENOMIC DNA]</scope>
    <source>
        <strain evidence="1 2">DSM 19022</strain>
    </source>
</reference>
<dbReference type="PANTHER" id="PTHR30531">
    <property type="entry name" value="FLAGELLAR BIOSYNTHETIC PROTEIN FLHB"/>
    <property type="match status" value="1"/>
</dbReference>
<evidence type="ECO:0000313" key="2">
    <source>
        <dbReference type="Proteomes" id="UP000184442"/>
    </source>
</evidence>
<dbReference type="SUPFAM" id="SSF160544">
    <property type="entry name" value="EscU C-terminal domain-like"/>
    <property type="match status" value="1"/>
</dbReference>
<sequence>MSKNDNKVKKAAALSYNSEKDVAPKIVASGRGLIAENIIKAAIENKVPVFQNSDLVDSLLNFQLGSEIPPELYVVVAEVLAFISYIDKVKGDKHG</sequence>
<dbReference type="RefSeq" id="WP_073026288.1">
    <property type="nucleotide sequence ID" value="NZ_FQZS01000014.1"/>
</dbReference>
<evidence type="ECO:0000313" key="1">
    <source>
        <dbReference type="EMBL" id="SHJ05301.1"/>
    </source>
</evidence>
<dbReference type="STRING" id="1122184.SAMN02745176_02245"/>
<dbReference type="EMBL" id="FQZS01000014">
    <property type="protein sequence ID" value="SHJ05301.1"/>
    <property type="molecule type" value="Genomic_DNA"/>
</dbReference>